<dbReference type="eggNOG" id="ENOG502QQ1B">
    <property type="taxonomic scope" value="Eukaryota"/>
</dbReference>
<dbReference type="SUPFAM" id="SSF55174">
    <property type="entry name" value="Alpha-L RNA-binding motif"/>
    <property type="match status" value="1"/>
</dbReference>
<dbReference type="InterPro" id="IPR002942">
    <property type="entry name" value="S4_RNA-bd"/>
</dbReference>
<protein>
    <recommendedName>
        <fullName evidence="3">RNA-binding S4 domain-containing protein</fullName>
    </recommendedName>
</protein>
<evidence type="ECO:0000256" key="2">
    <source>
        <dbReference type="PROSITE-ProRule" id="PRU00182"/>
    </source>
</evidence>
<organism evidence="4">
    <name type="scientific">Aphanomyces invadans</name>
    <dbReference type="NCBI Taxonomy" id="157072"/>
    <lineage>
        <taxon>Eukaryota</taxon>
        <taxon>Sar</taxon>
        <taxon>Stramenopiles</taxon>
        <taxon>Oomycota</taxon>
        <taxon>Saprolegniomycetes</taxon>
        <taxon>Saprolegniales</taxon>
        <taxon>Verrucalvaceae</taxon>
        <taxon>Aphanomyces</taxon>
    </lineage>
</organism>
<dbReference type="PANTHER" id="PTHR47683">
    <property type="entry name" value="PSEUDOURIDINE SYNTHASE FAMILY PROTEIN-RELATED"/>
    <property type="match status" value="1"/>
</dbReference>
<dbReference type="NCBIfam" id="TIGR00093">
    <property type="entry name" value="pseudouridine synthase"/>
    <property type="match status" value="1"/>
</dbReference>
<dbReference type="Gene3D" id="3.30.70.580">
    <property type="entry name" value="Pseudouridine synthase I, catalytic domain, N-terminal subdomain"/>
    <property type="match status" value="1"/>
</dbReference>
<keyword evidence="2" id="KW-0694">RNA-binding</keyword>
<dbReference type="VEuPathDB" id="FungiDB:H310_13093"/>
<dbReference type="SUPFAM" id="SSF55120">
    <property type="entry name" value="Pseudouridine synthase"/>
    <property type="match status" value="1"/>
</dbReference>
<dbReference type="Gene3D" id="3.10.290.10">
    <property type="entry name" value="RNA-binding S4 domain"/>
    <property type="match status" value="1"/>
</dbReference>
<dbReference type="PANTHER" id="PTHR47683:SF2">
    <property type="entry name" value="RNA-BINDING S4 DOMAIN-CONTAINING PROTEIN"/>
    <property type="match status" value="1"/>
</dbReference>
<dbReference type="AlphaFoldDB" id="A0A024TF26"/>
<dbReference type="InterPro" id="IPR020103">
    <property type="entry name" value="PsdUridine_synth_cat_dom_sf"/>
</dbReference>
<feature type="domain" description="RNA-binding S4" evidence="3">
    <location>
        <begin position="53"/>
        <end position="116"/>
    </location>
</feature>
<dbReference type="InterPro" id="IPR006145">
    <property type="entry name" value="PsdUridine_synth_RsuA/RluA"/>
</dbReference>
<dbReference type="CDD" id="cd00165">
    <property type="entry name" value="S4"/>
    <property type="match status" value="1"/>
</dbReference>
<dbReference type="Pfam" id="PF00849">
    <property type="entry name" value="PseudoU_synth_2"/>
    <property type="match status" value="1"/>
</dbReference>
<accession>A0A024TF26</accession>
<dbReference type="EMBL" id="KI913998">
    <property type="protein sequence ID" value="ETV92648.1"/>
    <property type="molecule type" value="Genomic_DNA"/>
</dbReference>
<dbReference type="RefSeq" id="XP_008878684.1">
    <property type="nucleotide sequence ID" value="XM_008880462.1"/>
</dbReference>
<dbReference type="InterPro" id="IPR000748">
    <property type="entry name" value="PsdUridine_synth_RsuA/RluB/E/F"/>
</dbReference>
<evidence type="ECO:0000256" key="1">
    <source>
        <dbReference type="ARBA" id="ARBA00023235"/>
    </source>
</evidence>
<reference evidence="4" key="1">
    <citation type="submission" date="2013-12" db="EMBL/GenBank/DDBJ databases">
        <title>The Genome Sequence of Aphanomyces invadans NJM9701.</title>
        <authorList>
            <consortium name="The Broad Institute Genomics Platform"/>
            <person name="Russ C."/>
            <person name="Tyler B."/>
            <person name="van West P."/>
            <person name="Dieguez-Uribeondo J."/>
            <person name="Young S.K."/>
            <person name="Zeng Q."/>
            <person name="Gargeya S."/>
            <person name="Fitzgerald M."/>
            <person name="Abouelleil A."/>
            <person name="Alvarado L."/>
            <person name="Chapman S.B."/>
            <person name="Gainer-Dewar J."/>
            <person name="Goldberg J."/>
            <person name="Griggs A."/>
            <person name="Gujja S."/>
            <person name="Hansen M."/>
            <person name="Howarth C."/>
            <person name="Imamovic A."/>
            <person name="Ireland A."/>
            <person name="Larimer J."/>
            <person name="McCowan C."/>
            <person name="Murphy C."/>
            <person name="Pearson M."/>
            <person name="Poon T.W."/>
            <person name="Priest M."/>
            <person name="Roberts A."/>
            <person name="Saif S."/>
            <person name="Shea T."/>
            <person name="Sykes S."/>
            <person name="Wortman J."/>
            <person name="Nusbaum C."/>
            <person name="Birren B."/>
        </authorList>
    </citation>
    <scope>NUCLEOTIDE SEQUENCE [LARGE SCALE GENOMIC DNA]</scope>
    <source>
        <strain evidence="4">NJM9701</strain>
    </source>
</reference>
<sequence>MMLVPATRMRLCLGHAAAVIAPTSWKSELLNSLPTVQSCCRLFSQNAQDGGLVRLSKLMSEQGICSRREADSYIQNGGVRVNGRFVTELGTKVHPSSRIELTRDAKQHLTGKVTVILNKPLNCVSSQPEDGHEPAIKLLVPANECKELSLRQPTNLEPKVAKYGPLSLPKMAVCGRLDVNSTGLLLFTQDGALAKQILDPNGNVEKEYLVRVNLVLDESNRATKTMIQRLRDGITIDNVLFQAKSVEVINENQMRIVLTEGKHRQIRRMCEQVGLKVVALKRVRIGNIKLRSLPMGQWRYLQPFDKLI</sequence>
<dbReference type="STRING" id="157072.A0A024TF26"/>
<name>A0A024TF26_9STRA</name>
<evidence type="ECO:0000313" key="4">
    <source>
        <dbReference type="EMBL" id="ETV92648.1"/>
    </source>
</evidence>
<keyword evidence="1" id="KW-0413">Isomerase</keyword>
<dbReference type="GO" id="GO:0009982">
    <property type="term" value="F:pseudouridine synthase activity"/>
    <property type="evidence" value="ECO:0007669"/>
    <property type="project" value="InterPro"/>
</dbReference>
<dbReference type="Pfam" id="PF01479">
    <property type="entry name" value="S4"/>
    <property type="match status" value="1"/>
</dbReference>
<dbReference type="Gene3D" id="3.30.70.1560">
    <property type="entry name" value="Alpha-L RNA-binding motif"/>
    <property type="match status" value="1"/>
</dbReference>
<dbReference type="GeneID" id="20090143"/>
<dbReference type="GO" id="GO:0003723">
    <property type="term" value="F:RNA binding"/>
    <property type="evidence" value="ECO:0007669"/>
    <property type="project" value="UniProtKB-KW"/>
</dbReference>
<proteinExistence type="predicted"/>
<dbReference type="InterPro" id="IPR050343">
    <property type="entry name" value="RsuA_PseudoU_synthase"/>
</dbReference>
<dbReference type="InterPro" id="IPR042092">
    <property type="entry name" value="PsdUridine_s_RsuA/RluB/E/F_cat"/>
</dbReference>
<evidence type="ECO:0000259" key="3">
    <source>
        <dbReference type="SMART" id="SM00363"/>
    </source>
</evidence>
<dbReference type="GO" id="GO:0001522">
    <property type="term" value="P:pseudouridine synthesis"/>
    <property type="evidence" value="ECO:0007669"/>
    <property type="project" value="InterPro"/>
</dbReference>
<dbReference type="PROSITE" id="PS50889">
    <property type="entry name" value="S4"/>
    <property type="match status" value="1"/>
</dbReference>
<dbReference type="OrthoDB" id="440619at2759"/>
<gene>
    <name evidence="4" type="ORF">H310_13093</name>
</gene>
<dbReference type="InterPro" id="IPR036986">
    <property type="entry name" value="S4_RNA-bd_sf"/>
</dbReference>
<dbReference type="InterPro" id="IPR020094">
    <property type="entry name" value="TruA/RsuA/RluB/E/F_N"/>
</dbReference>
<dbReference type="SMART" id="SM00363">
    <property type="entry name" value="S4"/>
    <property type="match status" value="1"/>
</dbReference>